<dbReference type="InterPro" id="IPR011990">
    <property type="entry name" value="TPR-like_helical_dom_sf"/>
</dbReference>
<protein>
    <submittedName>
        <fullName evidence="4">Tetratricopeptide repeat protein</fullName>
    </submittedName>
</protein>
<evidence type="ECO:0000313" key="5">
    <source>
        <dbReference type="Proteomes" id="UP001551329"/>
    </source>
</evidence>
<comment type="caution">
    <text evidence="4">The sequence shown here is derived from an EMBL/GenBank/DDBJ whole genome shotgun (WGS) entry which is preliminary data.</text>
</comment>
<dbReference type="InterPro" id="IPR002182">
    <property type="entry name" value="NB-ARC"/>
</dbReference>
<dbReference type="SUPFAM" id="SSF52540">
    <property type="entry name" value="P-loop containing nucleoside triphosphate hydrolases"/>
    <property type="match status" value="1"/>
</dbReference>
<dbReference type="Pfam" id="PF00931">
    <property type="entry name" value="NB-ARC"/>
    <property type="match status" value="1"/>
</dbReference>
<dbReference type="InterPro" id="IPR027417">
    <property type="entry name" value="P-loop_NTPase"/>
</dbReference>
<dbReference type="InterPro" id="IPR056681">
    <property type="entry name" value="DUF7779"/>
</dbReference>
<name>A0ABV3CH20_9ACTN</name>
<sequence>MAKWQWGRRRDPGKRTLAGGTVGGVPPAQQVSGSGSANATHGGIAVSGIYNDHSSVVLPPEAVRPVGEVRARPGLNNLPYRASPFVGRAAELDRLDAAMKKPGGVWIHTVHGLGGVGKSALAVHWAATRAHKHRLAPIRWISADSAAGVEQGLAALGTALQPAASKALTVEALAENGMQWLATHSGWLVILDNVNHLADIAPLLARVPSGRFLITSRLATVWHDAADVIRLDTLQPGESLALFTRIANVGGSRDLSGAAELCEELGHLPLAVRQAAFALVENPLLTPSRYLERLRQNPGPLYRQGSEGVIDPEHTVARVWRVTLDLLGEQQPLAADMLRTLAWYAPDGIPAGLLDGEGKPAAVDDAIGALNRYSMITVDPEARALSVHRLVQSVARTSAADDPHRAPGLITEARGRATAALEAAVGSTEWQDPATWPTGRTLLPHMDALADHTPPYADTRTTARLLDHAGVFLISQGLGTRATAHLRRALDHHGRELGHDDIHTLTCRHNLAHAEETSGYVKRAIPLYERALRDEERVLGATHRLTLASRYNLADAYAAVGDADKALALLAENPAHDPLPGPLTGPLLGAPGDDEGVAALVARNTLARTQQRAGRHDEAVRLYEENLDSCVRALGRDHHLTLVTRSNLTAARASEDPRGTVRLYEGIVRDMERVLGDEHPDTLLVRGNLAGAYRECGELDRSVALFDEVLPVMERVLGEHHGTTRAARVALALASRAAGDPDRGVRLAAPRPEQESGHGTSATRRTGRTDSGEAPAVPDEGRLDTRSADIGYGFLAVGDADRAVPLFEQAVRENRHRLSEDDPGSLTDRHNLAVAHLMAGHAERAVPLFEQVLRVRERSLGEDHPDTLTSRRHLADAHREAGEFGRAAPLYEQTFRARSRDFGAHHEDTLAVLGMLAYTYRLAGRPERAVPLFEQALHGQEQVHGPYHPETFPLRSNLAKTYQETGELPRAVALHEENVAACTHALGDDHPHTLIVRHNLAVAHASSGDFGRALPLAEDTLQRQRTTLGADHPDTLATQLSLAGMCLTVGLRRQARRLYKRTYFTCRRTLGENHPLTRSALEPLMPAKRSGRRR</sequence>
<dbReference type="Pfam" id="PF13424">
    <property type="entry name" value="TPR_12"/>
    <property type="match status" value="5"/>
</dbReference>
<accession>A0ABV3CH20</accession>
<dbReference type="RefSeq" id="WP_358477111.1">
    <property type="nucleotide sequence ID" value="NZ_JBEZAE010000023.1"/>
</dbReference>
<feature type="domain" description="DUF7779" evidence="3">
    <location>
        <begin position="331"/>
        <end position="398"/>
    </location>
</feature>
<dbReference type="Pfam" id="PF25000">
    <property type="entry name" value="DUF7779"/>
    <property type="match status" value="1"/>
</dbReference>
<evidence type="ECO:0000313" key="4">
    <source>
        <dbReference type="EMBL" id="MEU7074081.1"/>
    </source>
</evidence>
<evidence type="ECO:0000256" key="1">
    <source>
        <dbReference type="SAM" id="MobiDB-lite"/>
    </source>
</evidence>
<dbReference type="PANTHER" id="PTHR46082">
    <property type="entry name" value="ATP/GTP-BINDING PROTEIN-RELATED"/>
    <property type="match status" value="1"/>
</dbReference>
<feature type="region of interest" description="Disordered" evidence="1">
    <location>
        <begin position="740"/>
        <end position="784"/>
    </location>
</feature>
<dbReference type="Gene3D" id="3.40.50.300">
    <property type="entry name" value="P-loop containing nucleotide triphosphate hydrolases"/>
    <property type="match status" value="1"/>
</dbReference>
<feature type="compositionally biased region" description="Polar residues" evidence="1">
    <location>
        <begin position="29"/>
        <end position="38"/>
    </location>
</feature>
<dbReference type="InterPro" id="IPR053137">
    <property type="entry name" value="NLR-like"/>
</dbReference>
<proteinExistence type="predicted"/>
<evidence type="ECO:0000259" key="3">
    <source>
        <dbReference type="Pfam" id="PF25000"/>
    </source>
</evidence>
<reference evidence="4 5" key="1">
    <citation type="submission" date="2024-06" db="EMBL/GenBank/DDBJ databases">
        <title>The Natural Products Discovery Center: Release of the First 8490 Sequenced Strains for Exploring Actinobacteria Biosynthetic Diversity.</title>
        <authorList>
            <person name="Kalkreuter E."/>
            <person name="Kautsar S.A."/>
            <person name="Yang D."/>
            <person name="Bader C.D."/>
            <person name="Teijaro C.N."/>
            <person name="Fluegel L."/>
            <person name="Davis C.M."/>
            <person name="Simpson J.R."/>
            <person name="Lauterbach L."/>
            <person name="Steele A.D."/>
            <person name="Gui C."/>
            <person name="Meng S."/>
            <person name="Li G."/>
            <person name="Viehrig K."/>
            <person name="Ye F."/>
            <person name="Su P."/>
            <person name="Kiefer A.F."/>
            <person name="Nichols A."/>
            <person name="Cepeda A.J."/>
            <person name="Yan W."/>
            <person name="Fan B."/>
            <person name="Jiang Y."/>
            <person name="Adhikari A."/>
            <person name="Zheng C.-J."/>
            <person name="Schuster L."/>
            <person name="Cowan T.M."/>
            <person name="Smanski M.J."/>
            <person name="Chevrette M.G."/>
            <person name="De Carvalho L.P.S."/>
            <person name="Shen B."/>
        </authorList>
    </citation>
    <scope>NUCLEOTIDE SEQUENCE [LARGE SCALE GENOMIC DNA]</scope>
    <source>
        <strain evidence="4 5">NPDC045974</strain>
    </source>
</reference>
<keyword evidence="5" id="KW-1185">Reference proteome</keyword>
<dbReference type="Pfam" id="PF13374">
    <property type="entry name" value="TPR_10"/>
    <property type="match status" value="1"/>
</dbReference>
<dbReference type="PANTHER" id="PTHR46082:SF6">
    <property type="entry name" value="AAA+ ATPASE DOMAIN-CONTAINING PROTEIN-RELATED"/>
    <property type="match status" value="1"/>
</dbReference>
<gene>
    <name evidence="4" type="ORF">AB0A88_28685</name>
</gene>
<dbReference type="SUPFAM" id="SSF48452">
    <property type="entry name" value="TPR-like"/>
    <property type="match status" value="4"/>
</dbReference>
<feature type="domain" description="NB-ARC" evidence="2">
    <location>
        <begin position="93"/>
        <end position="247"/>
    </location>
</feature>
<dbReference type="EMBL" id="JBEZAE010000023">
    <property type="protein sequence ID" value="MEU7074081.1"/>
    <property type="molecule type" value="Genomic_DNA"/>
</dbReference>
<organism evidence="4 5">
    <name type="scientific">Streptomyces narbonensis</name>
    <dbReference type="NCBI Taxonomy" id="67333"/>
    <lineage>
        <taxon>Bacteria</taxon>
        <taxon>Bacillati</taxon>
        <taxon>Actinomycetota</taxon>
        <taxon>Actinomycetes</taxon>
        <taxon>Kitasatosporales</taxon>
        <taxon>Streptomycetaceae</taxon>
        <taxon>Streptomyces</taxon>
    </lineage>
</organism>
<dbReference type="Proteomes" id="UP001551329">
    <property type="component" value="Unassembled WGS sequence"/>
</dbReference>
<dbReference type="Gene3D" id="1.25.40.10">
    <property type="entry name" value="Tetratricopeptide repeat domain"/>
    <property type="match status" value="4"/>
</dbReference>
<evidence type="ECO:0000259" key="2">
    <source>
        <dbReference type="Pfam" id="PF00931"/>
    </source>
</evidence>
<feature type="region of interest" description="Disordered" evidence="1">
    <location>
        <begin position="1"/>
        <end position="38"/>
    </location>
</feature>